<name>A0AAF3J2Q1_9BILA</name>
<proteinExistence type="predicted"/>
<evidence type="ECO:0000313" key="2">
    <source>
        <dbReference type="Proteomes" id="UP000887575"/>
    </source>
</evidence>
<dbReference type="Pfam" id="PF00635">
    <property type="entry name" value="Motile_Sperm"/>
    <property type="match status" value="1"/>
</dbReference>
<evidence type="ECO:0000259" key="1">
    <source>
        <dbReference type="PROSITE" id="PS50202"/>
    </source>
</evidence>
<keyword evidence="2" id="KW-1185">Reference proteome</keyword>
<dbReference type="Gene3D" id="2.60.40.10">
    <property type="entry name" value="Immunoglobulins"/>
    <property type="match status" value="1"/>
</dbReference>
<dbReference type="InterPro" id="IPR051774">
    <property type="entry name" value="Sperm-specific_class_P"/>
</dbReference>
<dbReference type="AlphaFoldDB" id="A0AAF3J2Q1"/>
<protein>
    <recommendedName>
        <fullName evidence="1">MSP domain-containing protein</fullName>
    </recommendedName>
</protein>
<dbReference type="SUPFAM" id="SSF49354">
    <property type="entry name" value="PapD-like"/>
    <property type="match status" value="1"/>
</dbReference>
<dbReference type="WBParaSite" id="MBELARI_LOCUS12496">
    <property type="protein sequence ID" value="MBELARI_LOCUS12496"/>
    <property type="gene ID" value="MBELARI_LOCUS12496"/>
</dbReference>
<dbReference type="PANTHER" id="PTHR22947:SF7">
    <property type="entry name" value="MSP DOMAIN-CONTAINING PROTEIN-RELATED"/>
    <property type="match status" value="1"/>
</dbReference>
<dbReference type="InterPro" id="IPR013783">
    <property type="entry name" value="Ig-like_fold"/>
</dbReference>
<evidence type="ECO:0000313" key="3">
    <source>
        <dbReference type="WBParaSite" id="MBELARI_LOCUS12496"/>
    </source>
</evidence>
<dbReference type="PANTHER" id="PTHR22947">
    <property type="entry name" value="MAJOR SPERM PROTEIN"/>
    <property type="match status" value="1"/>
</dbReference>
<feature type="domain" description="MSP" evidence="1">
    <location>
        <begin position="3"/>
        <end position="109"/>
    </location>
</feature>
<dbReference type="Proteomes" id="UP000887575">
    <property type="component" value="Unassembled WGS sequence"/>
</dbReference>
<dbReference type="PROSITE" id="PS50202">
    <property type="entry name" value="MSP"/>
    <property type="match status" value="1"/>
</dbReference>
<organism evidence="2 3">
    <name type="scientific">Mesorhabditis belari</name>
    <dbReference type="NCBI Taxonomy" id="2138241"/>
    <lineage>
        <taxon>Eukaryota</taxon>
        <taxon>Metazoa</taxon>
        <taxon>Ecdysozoa</taxon>
        <taxon>Nematoda</taxon>
        <taxon>Chromadorea</taxon>
        <taxon>Rhabditida</taxon>
        <taxon>Rhabditina</taxon>
        <taxon>Rhabditomorpha</taxon>
        <taxon>Rhabditoidea</taxon>
        <taxon>Rhabditidae</taxon>
        <taxon>Mesorhabditinae</taxon>
        <taxon>Mesorhabditis</taxon>
    </lineage>
</organism>
<dbReference type="InterPro" id="IPR000535">
    <property type="entry name" value="MSP_dom"/>
</dbReference>
<reference evidence="3" key="1">
    <citation type="submission" date="2024-02" db="UniProtKB">
        <authorList>
            <consortium name="WormBaseParasite"/>
        </authorList>
    </citation>
    <scope>IDENTIFICATION</scope>
</reference>
<sequence>MSTLTVDPPAAQLDAAGGKSCHTLINGGTAKVVFKVKSSNNTEYRLNPVFGFVEPEAAAPLEVTRLAGPPKEDKLVIEFGDAPADAETPQDAFKCVAAPQKLTIPLTAQ</sequence>
<accession>A0AAF3J2Q1</accession>
<dbReference type="InterPro" id="IPR008962">
    <property type="entry name" value="PapD-like_sf"/>
</dbReference>